<proteinExistence type="predicted"/>
<feature type="compositionally biased region" description="Polar residues" evidence="1">
    <location>
        <begin position="11"/>
        <end position="26"/>
    </location>
</feature>
<feature type="compositionally biased region" description="Basic and acidic residues" evidence="1">
    <location>
        <begin position="1"/>
        <end position="10"/>
    </location>
</feature>
<dbReference type="Proteomes" id="UP000541444">
    <property type="component" value="Unassembled WGS sequence"/>
</dbReference>
<dbReference type="PANTHER" id="PTHR38530">
    <property type="entry name" value="OS06G0468300 PROTEIN"/>
    <property type="match status" value="1"/>
</dbReference>
<feature type="compositionally biased region" description="Basic and acidic residues" evidence="1">
    <location>
        <begin position="245"/>
        <end position="255"/>
    </location>
</feature>
<protein>
    <submittedName>
        <fullName evidence="2">Uncharacterized protein</fullName>
    </submittedName>
</protein>
<evidence type="ECO:0000256" key="1">
    <source>
        <dbReference type="SAM" id="MobiDB-lite"/>
    </source>
</evidence>
<evidence type="ECO:0000313" key="2">
    <source>
        <dbReference type="EMBL" id="KAF6163644.1"/>
    </source>
</evidence>
<organism evidence="2 3">
    <name type="scientific">Kingdonia uniflora</name>
    <dbReference type="NCBI Taxonomy" id="39325"/>
    <lineage>
        <taxon>Eukaryota</taxon>
        <taxon>Viridiplantae</taxon>
        <taxon>Streptophyta</taxon>
        <taxon>Embryophyta</taxon>
        <taxon>Tracheophyta</taxon>
        <taxon>Spermatophyta</taxon>
        <taxon>Magnoliopsida</taxon>
        <taxon>Ranunculales</taxon>
        <taxon>Circaeasteraceae</taxon>
        <taxon>Kingdonia</taxon>
    </lineage>
</organism>
<keyword evidence="3" id="KW-1185">Reference proteome</keyword>
<feature type="region of interest" description="Disordered" evidence="1">
    <location>
        <begin position="286"/>
        <end position="316"/>
    </location>
</feature>
<evidence type="ECO:0000313" key="3">
    <source>
        <dbReference type="Proteomes" id="UP000541444"/>
    </source>
</evidence>
<dbReference type="OrthoDB" id="730111at2759"/>
<comment type="caution">
    <text evidence="2">The sequence shown here is derived from an EMBL/GenBank/DDBJ whole genome shotgun (WGS) entry which is preliminary data.</text>
</comment>
<feature type="compositionally biased region" description="Polar residues" evidence="1">
    <location>
        <begin position="37"/>
        <end position="47"/>
    </location>
</feature>
<dbReference type="EMBL" id="JACGCM010000971">
    <property type="protein sequence ID" value="KAF6163644.1"/>
    <property type="molecule type" value="Genomic_DNA"/>
</dbReference>
<feature type="region of interest" description="Disordered" evidence="1">
    <location>
        <begin position="1"/>
        <end position="55"/>
    </location>
</feature>
<gene>
    <name evidence="2" type="ORF">GIB67_036104</name>
</gene>
<feature type="region of interest" description="Disordered" evidence="1">
    <location>
        <begin position="243"/>
        <end position="270"/>
    </location>
</feature>
<feature type="compositionally biased region" description="Polar residues" evidence="1">
    <location>
        <begin position="291"/>
        <end position="315"/>
    </location>
</feature>
<sequence>MAEERNEGEKPSNSGSPTAVSPNETPSLLPRKRLSSGPEQNGCVSPDSSASASSIPFQKKTRLQPNFSNCHGCSSRVTNNGKDKLRTLKSEWRIVLLCKKCLEGTESSIICSYCFRGVFDHDVAVDCGQCRRRIHCICIPKHRDFGLQSDPGKARHKALIKCKLAGNAAQLATNALALVASRSSITDNDAELAFQLHRKINTSKRISKILCATNSESKITCKNPERSVSDSCIGTVRNVYRRKPKLQDGRHKGSEDDSGTGSLVREPGGLLSEVCDSNGDITELPVKEDQGSCSNRVLGSSWDDSTVESESQYNQEQKELELEFPLNQNGESVDAPQKEDMFLFKYSRRRPKAKVMLEKQK</sequence>
<dbReference type="AlphaFoldDB" id="A0A7J7N9E5"/>
<name>A0A7J7N9E5_9MAGN</name>
<reference evidence="2 3" key="1">
    <citation type="journal article" date="2020" name="IScience">
        <title>Genome Sequencing of the Endangered Kingdonia uniflora (Circaeasteraceae, Ranunculales) Reveals Potential Mechanisms of Evolutionary Specialization.</title>
        <authorList>
            <person name="Sun Y."/>
            <person name="Deng T."/>
            <person name="Zhang A."/>
            <person name="Moore M.J."/>
            <person name="Landis J.B."/>
            <person name="Lin N."/>
            <person name="Zhang H."/>
            <person name="Zhang X."/>
            <person name="Huang J."/>
            <person name="Zhang X."/>
            <person name="Sun H."/>
            <person name="Wang H."/>
        </authorList>
    </citation>
    <scope>NUCLEOTIDE SEQUENCE [LARGE SCALE GENOMIC DNA]</scope>
    <source>
        <strain evidence="2">TB1705</strain>
        <tissue evidence="2">Leaf</tissue>
    </source>
</reference>
<accession>A0A7J7N9E5</accession>